<dbReference type="VEuPathDB" id="VectorBase:BGLAX_033479"/>
<comment type="subcellular location">
    <subcellularLocation>
        <location evidence="1">Membrane</location>
        <topology evidence="1">Multi-pass membrane protein</topology>
    </subcellularLocation>
</comment>
<evidence type="ECO:0000256" key="3">
    <source>
        <dbReference type="ARBA" id="ARBA00022989"/>
    </source>
</evidence>
<dbReference type="PRINTS" id="PR00237">
    <property type="entry name" value="GPCRRHODOPSN"/>
</dbReference>
<evidence type="ECO:0000259" key="10">
    <source>
        <dbReference type="PROSITE" id="PS50262"/>
    </source>
</evidence>
<feature type="transmembrane region" description="Helical" evidence="9">
    <location>
        <begin position="171"/>
        <end position="191"/>
    </location>
</feature>
<evidence type="ECO:0000256" key="6">
    <source>
        <dbReference type="ARBA" id="ARBA00023170"/>
    </source>
</evidence>
<sequence length="394" mass="45190">MLNSTLFALKPNISLRLLVQLSFLGGGSYDDLTSKYNDSIETFNNQVNEVNRLWSMVLEIKQIYMWVLLAVGLPANILALVTVLTMHVVTPIALLIATLAVFDGTALIGKLIGVQISLRRLYLGSFGCKMEFLILFMSSMANWILALICLERYISLVHPTKRARWTSKKVVCAELIGTGTFLLSIFAAISLSMRDAIQSGYQCGVYTDYYWFYTHVWFWVNACLFLFIPCFIILPCTILTVVHIARTQRRYCDDKPASPYCDLEAPLTQRERQYQLNMTAMMVIAALFFIVLRLPSCIYYLSYQESADLVIEARWAVFEQIQFLLFDSTHAINFFIYFMSSRVFRHHLLYLLSCKKYKGTAKFEEQSLEASPSLNECLTRDDSCSKRLSLELSR</sequence>
<evidence type="ECO:0000256" key="8">
    <source>
        <dbReference type="RuleBase" id="RU000688"/>
    </source>
</evidence>
<evidence type="ECO:0000256" key="2">
    <source>
        <dbReference type="ARBA" id="ARBA00022692"/>
    </source>
</evidence>
<dbReference type="PROSITE" id="PS50262">
    <property type="entry name" value="G_PROTEIN_RECEP_F1_2"/>
    <property type="match status" value="1"/>
</dbReference>
<organism evidence="11 12">
    <name type="scientific">Biomphalaria glabrata</name>
    <name type="common">Bloodfluke planorb</name>
    <name type="synonym">Freshwater snail</name>
    <dbReference type="NCBI Taxonomy" id="6526"/>
    <lineage>
        <taxon>Eukaryota</taxon>
        <taxon>Metazoa</taxon>
        <taxon>Spiralia</taxon>
        <taxon>Lophotrochozoa</taxon>
        <taxon>Mollusca</taxon>
        <taxon>Gastropoda</taxon>
        <taxon>Heterobranchia</taxon>
        <taxon>Euthyneura</taxon>
        <taxon>Panpulmonata</taxon>
        <taxon>Hygrophila</taxon>
        <taxon>Lymnaeoidea</taxon>
        <taxon>Planorbidae</taxon>
        <taxon>Biomphalaria</taxon>
    </lineage>
</organism>
<dbReference type="SUPFAM" id="SSF81321">
    <property type="entry name" value="Family A G protein-coupled receptor-like"/>
    <property type="match status" value="1"/>
</dbReference>
<dbReference type="Pfam" id="PF00001">
    <property type="entry name" value="7tm_1"/>
    <property type="match status" value="1"/>
</dbReference>
<dbReference type="EnsemblMetazoa" id="BGLB023016-RA">
    <property type="protein sequence ID" value="BGLB023016-PA"/>
    <property type="gene ID" value="BGLB023016"/>
</dbReference>
<proteinExistence type="inferred from homology"/>
<keyword evidence="3 9" id="KW-1133">Transmembrane helix</keyword>
<dbReference type="STRING" id="6526.A0A2C9KSF8"/>
<feature type="transmembrane region" description="Helical" evidence="9">
    <location>
        <begin position="132"/>
        <end position="150"/>
    </location>
</feature>
<feature type="transmembrane region" description="Helical" evidence="9">
    <location>
        <begin position="63"/>
        <end position="85"/>
    </location>
</feature>
<evidence type="ECO:0000256" key="1">
    <source>
        <dbReference type="ARBA" id="ARBA00004141"/>
    </source>
</evidence>
<dbReference type="OrthoDB" id="6068817at2759"/>
<feature type="transmembrane region" description="Helical" evidence="9">
    <location>
        <begin position="92"/>
        <end position="112"/>
    </location>
</feature>
<gene>
    <name evidence="11" type="primary">106053951</name>
</gene>
<dbReference type="PANTHER" id="PTHR24243">
    <property type="entry name" value="G-PROTEIN COUPLED RECEPTOR"/>
    <property type="match status" value="1"/>
</dbReference>
<keyword evidence="6 8" id="KW-0675">Receptor</keyword>
<reference evidence="11" key="1">
    <citation type="submission" date="2020-05" db="UniProtKB">
        <authorList>
            <consortium name="EnsemblMetazoa"/>
        </authorList>
    </citation>
    <scope>IDENTIFICATION</scope>
    <source>
        <strain evidence="11">BB02</strain>
    </source>
</reference>
<dbReference type="InterPro" id="IPR017452">
    <property type="entry name" value="GPCR_Rhodpsn_7TM"/>
</dbReference>
<evidence type="ECO:0000256" key="5">
    <source>
        <dbReference type="ARBA" id="ARBA00023136"/>
    </source>
</evidence>
<feature type="transmembrane region" description="Helical" evidence="9">
    <location>
        <begin position="280"/>
        <end position="301"/>
    </location>
</feature>
<keyword evidence="5 9" id="KW-0472">Membrane</keyword>
<protein>
    <recommendedName>
        <fullName evidence="10">G-protein coupled receptors family 1 profile domain-containing protein</fullName>
    </recommendedName>
</protein>
<feature type="transmembrane region" description="Helical" evidence="9">
    <location>
        <begin position="321"/>
        <end position="339"/>
    </location>
</feature>
<evidence type="ECO:0000313" key="11">
    <source>
        <dbReference type="EnsemblMetazoa" id="BGLB023016-PA"/>
    </source>
</evidence>
<dbReference type="Gene3D" id="1.20.1070.10">
    <property type="entry name" value="Rhodopsin 7-helix transmembrane proteins"/>
    <property type="match status" value="1"/>
</dbReference>
<dbReference type="PROSITE" id="PS00237">
    <property type="entry name" value="G_PROTEIN_RECEP_F1_1"/>
    <property type="match status" value="1"/>
</dbReference>
<accession>A0A2C9KSF8</accession>
<dbReference type="PANTHER" id="PTHR24243:SF230">
    <property type="entry name" value="G-PROTEIN COUPLED RECEPTORS FAMILY 1 PROFILE DOMAIN-CONTAINING PROTEIN"/>
    <property type="match status" value="1"/>
</dbReference>
<feature type="domain" description="G-protein coupled receptors family 1 profile" evidence="10">
    <location>
        <begin position="75"/>
        <end position="337"/>
    </location>
</feature>
<dbReference type="VEuPathDB" id="VectorBase:BGLB023016"/>
<dbReference type="Proteomes" id="UP000076420">
    <property type="component" value="Unassembled WGS sequence"/>
</dbReference>
<evidence type="ECO:0000256" key="7">
    <source>
        <dbReference type="ARBA" id="ARBA00023224"/>
    </source>
</evidence>
<dbReference type="KEGG" id="bgt:106053951"/>
<evidence type="ECO:0000256" key="9">
    <source>
        <dbReference type="SAM" id="Phobius"/>
    </source>
</evidence>
<keyword evidence="4 8" id="KW-0297">G-protein coupled receptor</keyword>
<evidence type="ECO:0000313" key="12">
    <source>
        <dbReference type="Proteomes" id="UP000076420"/>
    </source>
</evidence>
<dbReference type="InterPro" id="IPR000276">
    <property type="entry name" value="GPCR_Rhodpsn"/>
</dbReference>
<comment type="similarity">
    <text evidence="8">Belongs to the G-protein coupled receptor 1 family.</text>
</comment>
<dbReference type="GO" id="GO:0004930">
    <property type="term" value="F:G protein-coupled receptor activity"/>
    <property type="evidence" value="ECO:0007669"/>
    <property type="project" value="UniProtKB-KW"/>
</dbReference>
<name>A0A2C9KSF8_BIOGL</name>
<keyword evidence="7 8" id="KW-0807">Transducer</keyword>
<keyword evidence="2 8" id="KW-0812">Transmembrane</keyword>
<dbReference type="AlphaFoldDB" id="A0A2C9KSF8"/>
<feature type="transmembrane region" description="Helical" evidence="9">
    <location>
        <begin position="216"/>
        <end position="242"/>
    </location>
</feature>
<dbReference type="GO" id="GO:0005886">
    <property type="term" value="C:plasma membrane"/>
    <property type="evidence" value="ECO:0007669"/>
    <property type="project" value="TreeGrafter"/>
</dbReference>
<evidence type="ECO:0000256" key="4">
    <source>
        <dbReference type="ARBA" id="ARBA00023040"/>
    </source>
</evidence>